<dbReference type="AlphaFoldDB" id="A0A2P2IYS3"/>
<reference evidence="1" key="1">
    <citation type="submission" date="2018-02" db="EMBL/GenBank/DDBJ databases">
        <title>Rhizophora mucronata_Transcriptome.</title>
        <authorList>
            <person name="Meera S.P."/>
            <person name="Sreeshan A."/>
            <person name="Augustine A."/>
        </authorList>
    </citation>
    <scope>NUCLEOTIDE SEQUENCE</scope>
    <source>
        <tissue evidence="1">Leaf</tissue>
    </source>
</reference>
<evidence type="ECO:0000313" key="1">
    <source>
        <dbReference type="EMBL" id="MBW86384.1"/>
    </source>
</evidence>
<proteinExistence type="predicted"/>
<accession>A0A2P2IYS3</accession>
<name>A0A2P2IYS3_RHIMU</name>
<dbReference type="EMBL" id="GGEC01005901">
    <property type="protein sequence ID" value="MBW86384.1"/>
    <property type="molecule type" value="Transcribed_RNA"/>
</dbReference>
<organism evidence="1">
    <name type="scientific">Rhizophora mucronata</name>
    <name type="common">Asiatic mangrove</name>
    <dbReference type="NCBI Taxonomy" id="61149"/>
    <lineage>
        <taxon>Eukaryota</taxon>
        <taxon>Viridiplantae</taxon>
        <taxon>Streptophyta</taxon>
        <taxon>Embryophyta</taxon>
        <taxon>Tracheophyta</taxon>
        <taxon>Spermatophyta</taxon>
        <taxon>Magnoliopsida</taxon>
        <taxon>eudicotyledons</taxon>
        <taxon>Gunneridae</taxon>
        <taxon>Pentapetalae</taxon>
        <taxon>rosids</taxon>
        <taxon>fabids</taxon>
        <taxon>Malpighiales</taxon>
        <taxon>Rhizophoraceae</taxon>
        <taxon>Rhizophora</taxon>
    </lineage>
</organism>
<protein>
    <submittedName>
        <fullName evidence="1">Uncharacterized protein LOC8280982 isoform X1</fullName>
    </submittedName>
</protein>
<sequence>MSGSICQSTNPPDSAPLQPLRLFTTRVGVSYSEAIILSFPIA</sequence>